<dbReference type="EMBL" id="JADIKD010000007">
    <property type="protein sequence ID" value="MFK2916751.1"/>
    <property type="molecule type" value="Genomic_DNA"/>
</dbReference>
<comment type="caution">
    <text evidence="3">The sequence shown here is derived from an EMBL/GenBank/DDBJ whole genome shotgun (WGS) entry which is preliminary data.</text>
</comment>
<comment type="similarity">
    <text evidence="1">Belongs to the universal stress protein A family.</text>
</comment>
<organism evidence="3 4">
    <name type="scientific">Dyella koreensis</name>
    <dbReference type="NCBI Taxonomy" id="311235"/>
    <lineage>
        <taxon>Bacteria</taxon>
        <taxon>Pseudomonadati</taxon>
        <taxon>Pseudomonadota</taxon>
        <taxon>Gammaproteobacteria</taxon>
        <taxon>Lysobacterales</taxon>
        <taxon>Rhodanobacteraceae</taxon>
        <taxon>Dyella</taxon>
    </lineage>
</organism>
<evidence type="ECO:0000259" key="2">
    <source>
        <dbReference type="Pfam" id="PF00582"/>
    </source>
</evidence>
<proteinExistence type="inferred from homology"/>
<reference evidence="3 4" key="1">
    <citation type="submission" date="2020-10" db="EMBL/GenBank/DDBJ databases">
        <title>Phylogeny of dyella-like bacteria.</title>
        <authorList>
            <person name="Fu J."/>
        </authorList>
    </citation>
    <scope>NUCLEOTIDE SEQUENCE [LARGE SCALE GENOMIC DNA]</scope>
    <source>
        <strain evidence="3 4">BB4</strain>
    </source>
</reference>
<feature type="domain" description="UspA" evidence="2">
    <location>
        <begin position="1"/>
        <end position="143"/>
    </location>
</feature>
<name>A0ABW8K1R3_9GAMM</name>
<dbReference type="RefSeq" id="WP_379986159.1">
    <property type="nucleotide sequence ID" value="NZ_JADIKD010000007.1"/>
</dbReference>
<dbReference type="PANTHER" id="PTHR46268:SF15">
    <property type="entry name" value="UNIVERSAL STRESS PROTEIN HP_0031"/>
    <property type="match status" value="1"/>
</dbReference>
<gene>
    <name evidence="3" type="ORF">ISS97_05705</name>
</gene>
<dbReference type="CDD" id="cd00293">
    <property type="entry name" value="USP-like"/>
    <property type="match status" value="1"/>
</dbReference>
<dbReference type="InterPro" id="IPR014729">
    <property type="entry name" value="Rossmann-like_a/b/a_fold"/>
</dbReference>
<dbReference type="Proteomes" id="UP001620408">
    <property type="component" value="Unassembled WGS sequence"/>
</dbReference>
<sequence length="143" mass="15697">MFKHILIPTDGSDPAMRAVTTGIQLAAQLGSRVRALHVLTPLPAVNFFADVLQGDVYRKHARERAEANLAKVSEMARAANVPCEVEYLFDNRPYAVIAGVATKYGCDLIVMDAHECNNLERLLLSNTTHKVILSCDVPVLVCH</sequence>
<protein>
    <submittedName>
        <fullName evidence="3">Universal stress protein</fullName>
    </submittedName>
</protein>
<dbReference type="PANTHER" id="PTHR46268">
    <property type="entry name" value="STRESS RESPONSE PROTEIN NHAX"/>
    <property type="match status" value="1"/>
</dbReference>
<dbReference type="SUPFAM" id="SSF52402">
    <property type="entry name" value="Adenine nucleotide alpha hydrolases-like"/>
    <property type="match status" value="1"/>
</dbReference>
<accession>A0ABW8K1R3</accession>
<evidence type="ECO:0000256" key="1">
    <source>
        <dbReference type="ARBA" id="ARBA00008791"/>
    </source>
</evidence>
<dbReference type="Gene3D" id="3.40.50.620">
    <property type="entry name" value="HUPs"/>
    <property type="match status" value="1"/>
</dbReference>
<dbReference type="PRINTS" id="PR01438">
    <property type="entry name" value="UNVRSLSTRESS"/>
</dbReference>
<keyword evidence="4" id="KW-1185">Reference proteome</keyword>
<dbReference type="InterPro" id="IPR006015">
    <property type="entry name" value="Universal_stress_UspA"/>
</dbReference>
<evidence type="ECO:0000313" key="3">
    <source>
        <dbReference type="EMBL" id="MFK2916751.1"/>
    </source>
</evidence>
<dbReference type="Pfam" id="PF00582">
    <property type="entry name" value="Usp"/>
    <property type="match status" value="1"/>
</dbReference>
<evidence type="ECO:0000313" key="4">
    <source>
        <dbReference type="Proteomes" id="UP001620408"/>
    </source>
</evidence>
<dbReference type="InterPro" id="IPR006016">
    <property type="entry name" value="UspA"/>
</dbReference>